<evidence type="ECO:0000256" key="7">
    <source>
        <dbReference type="ARBA" id="ARBA00023242"/>
    </source>
</evidence>
<dbReference type="GO" id="GO:0006357">
    <property type="term" value="P:regulation of transcription by RNA polymerase II"/>
    <property type="evidence" value="ECO:0007669"/>
    <property type="project" value="InterPro"/>
</dbReference>
<feature type="region of interest" description="Disordered" evidence="9">
    <location>
        <begin position="94"/>
        <end position="129"/>
    </location>
</feature>
<sequence>FRIIRPPPDFFPKGLSPSRLIQRKGSSGWSRSRDHRGELIRGEKPFKCEFDGCNRRFANSSDRKQHTHVHSRDKPYICKVEGCEKCSTHPGSLHNHVKMHGAGPAHGRPPAHTPCQAREVPPAGLGPEQ</sequence>
<keyword evidence="7" id="KW-0539">Nucleus</keyword>
<keyword evidence="4" id="KW-0677">Repeat</keyword>
<dbReference type="PROSITE" id="PS50157">
    <property type="entry name" value="ZINC_FINGER_C2H2_2"/>
    <property type="match status" value="1"/>
</dbReference>
<reference evidence="11" key="3">
    <citation type="submission" date="2025-09" db="UniProtKB">
        <authorList>
            <consortium name="Ensembl"/>
        </authorList>
    </citation>
    <scope>IDENTIFICATION</scope>
    <source>
        <strain evidence="11">Glennie</strain>
    </source>
</reference>
<reference evidence="11" key="2">
    <citation type="submission" date="2025-08" db="UniProtKB">
        <authorList>
            <consortium name="Ensembl"/>
        </authorList>
    </citation>
    <scope>IDENTIFICATION</scope>
    <source>
        <strain evidence="11">Glennie</strain>
    </source>
</reference>
<dbReference type="InterPro" id="IPR043359">
    <property type="entry name" value="GLI-like"/>
</dbReference>
<keyword evidence="6" id="KW-0862">Zinc</keyword>
<name>A0A6I8PKB8_ORNAN</name>
<dbReference type="SUPFAM" id="SSF57667">
    <property type="entry name" value="beta-beta-alpha zinc fingers"/>
    <property type="match status" value="2"/>
</dbReference>
<evidence type="ECO:0000256" key="4">
    <source>
        <dbReference type="ARBA" id="ARBA00022737"/>
    </source>
</evidence>
<evidence type="ECO:0000256" key="5">
    <source>
        <dbReference type="ARBA" id="ARBA00022771"/>
    </source>
</evidence>
<feature type="domain" description="C2H2-type" evidence="10">
    <location>
        <begin position="46"/>
        <end position="75"/>
    </location>
</feature>
<dbReference type="PANTHER" id="PTHR45718:SF4">
    <property type="entry name" value="TRANSCRIPTIONAL ACTIVATOR CUBITUS INTERRUPTUS"/>
    <property type="match status" value="1"/>
</dbReference>
<dbReference type="InParanoid" id="A0A6I8PKB8"/>
<evidence type="ECO:0000313" key="12">
    <source>
        <dbReference type="Proteomes" id="UP000002279"/>
    </source>
</evidence>
<evidence type="ECO:0000256" key="9">
    <source>
        <dbReference type="SAM" id="MobiDB-lite"/>
    </source>
</evidence>
<evidence type="ECO:0000256" key="6">
    <source>
        <dbReference type="ARBA" id="ARBA00022833"/>
    </source>
</evidence>
<evidence type="ECO:0000256" key="2">
    <source>
        <dbReference type="ARBA" id="ARBA00010831"/>
    </source>
</evidence>
<dbReference type="GO" id="GO:0005634">
    <property type="term" value="C:nucleus"/>
    <property type="evidence" value="ECO:0007669"/>
    <property type="project" value="UniProtKB-SubCell"/>
</dbReference>
<dbReference type="GO" id="GO:0000977">
    <property type="term" value="F:RNA polymerase II transcription regulatory region sequence-specific DNA binding"/>
    <property type="evidence" value="ECO:0007669"/>
    <property type="project" value="InterPro"/>
</dbReference>
<dbReference type="SMART" id="SM00355">
    <property type="entry name" value="ZnF_C2H2"/>
    <property type="match status" value="2"/>
</dbReference>
<keyword evidence="5 8" id="KW-0863">Zinc-finger</keyword>
<dbReference type="Ensembl" id="ENSOANT00000075013.1">
    <property type="protein sequence ID" value="ENSOANP00000052269.1"/>
    <property type="gene ID" value="ENSOANG00000036836.1"/>
</dbReference>
<feature type="region of interest" description="Disordered" evidence="9">
    <location>
        <begin position="1"/>
        <end position="36"/>
    </location>
</feature>
<keyword evidence="12" id="KW-1185">Reference proteome</keyword>
<comment type="subcellular location">
    <subcellularLocation>
        <location evidence="1">Nucleus</location>
    </subcellularLocation>
</comment>
<comment type="similarity">
    <text evidence="2">Belongs to the GLI C2H2-type zinc-finger protein family.</text>
</comment>
<evidence type="ECO:0000259" key="10">
    <source>
        <dbReference type="PROSITE" id="PS50157"/>
    </source>
</evidence>
<evidence type="ECO:0000256" key="8">
    <source>
        <dbReference type="PROSITE-ProRule" id="PRU00042"/>
    </source>
</evidence>
<evidence type="ECO:0000256" key="1">
    <source>
        <dbReference type="ARBA" id="ARBA00004123"/>
    </source>
</evidence>
<dbReference type="OMA" id="PYICKVE"/>
<dbReference type="Gene3D" id="3.30.160.60">
    <property type="entry name" value="Classic Zinc Finger"/>
    <property type="match status" value="2"/>
</dbReference>
<accession>A0A6I8PKB8</accession>
<dbReference type="PANTHER" id="PTHR45718">
    <property type="entry name" value="TRANSCRIPTIONAL ACTIVATOR CUBITUS INTERRUPTUS"/>
    <property type="match status" value="1"/>
</dbReference>
<dbReference type="InterPro" id="IPR013087">
    <property type="entry name" value="Znf_C2H2_type"/>
</dbReference>
<dbReference type="AlphaFoldDB" id="A0A6I8PKB8"/>
<evidence type="ECO:0000313" key="11">
    <source>
        <dbReference type="Ensembl" id="ENSOANP00000052269.1"/>
    </source>
</evidence>
<protein>
    <recommendedName>
        <fullName evidence="10">C2H2-type domain-containing protein</fullName>
    </recommendedName>
</protein>
<dbReference type="GO" id="GO:0008270">
    <property type="term" value="F:zinc ion binding"/>
    <property type="evidence" value="ECO:0007669"/>
    <property type="project" value="UniProtKB-KW"/>
</dbReference>
<dbReference type="InterPro" id="IPR036236">
    <property type="entry name" value="Znf_C2H2_sf"/>
</dbReference>
<dbReference type="GeneTree" id="ENSGT00940000160788"/>
<dbReference type="Proteomes" id="UP000002279">
    <property type="component" value="Chromosome 6"/>
</dbReference>
<feature type="compositionally biased region" description="Pro residues" evidence="9">
    <location>
        <begin position="1"/>
        <end position="10"/>
    </location>
</feature>
<evidence type="ECO:0000256" key="3">
    <source>
        <dbReference type="ARBA" id="ARBA00022723"/>
    </source>
</evidence>
<keyword evidence="3" id="KW-0479">Metal-binding</keyword>
<dbReference type="Bgee" id="ENSOANG00000036836">
    <property type="expression patterns" value="Expressed in fibroblast and 3 other cell types or tissues"/>
</dbReference>
<dbReference type="FunFam" id="3.30.160.60:FF:000041">
    <property type="entry name" value="Zinc finger protein ZIC 1"/>
    <property type="match status" value="1"/>
</dbReference>
<dbReference type="PROSITE" id="PS00028">
    <property type="entry name" value="ZINC_FINGER_C2H2_1"/>
    <property type="match status" value="1"/>
</dbReference>
<reference evidence="11 12" key="1">
    <citation type="journal article" date="2008" name="Nature">
        <title>Genome analysis of the platypus reveals unique signatures of evolution.</title>
        <authorList>
            <person name="Warren W.C."/>
            <person name="Hillier L.W."/>
            <person name="Marshall Graves J.A."/>
            <person name="Birney E."/>
            <person name="Ponting C.P."/>
            <person name="Grutzner F."/>
            <person name="Belov K."/>
            <person name="Miller W."/>
            <person name="Clarke L."/>
            <person name="Chinwalla A.T."/>
            <person name="Yang S.P."/>
            <person name="Heger A."/>
            <person name="Locke D.P."/>
            <person name="Miethke P."/>
            <person name="Waters P.D."/>
            <person name="Veyrunes F."/>
            <person name="Fulton L."/>
            <person name="Fulton B."/>
            <person name="Graves T."/>
            <person name="Wallis J."/>
            <person name="Puente X.S."/>
            <person name="Lopez-Otin C."/>
            <person name="Ordonez G.R."/>
            <person name="Eichler E.E."/>
            <person name="Chen L."/>
            <person name="Cheng Z."/>
            <person name="Deakin J.E."/>
            <person name="Alsop A."/>
            <person name="Thompson K."/>
            <person name="Kirby P."/>
            <person name="Papenfuss A.T."/>
            <person name="Wakefield M.J."/>
            <person name="Olender T."/>
            <person name="Lancet D."/>
            <person name="Huttley G.A."/>
            <person name="Smit A.F."/>
            <person name="Pask A."/>
            <person name="Temple-Smith P."/>
            <person name="Batzer M.A."/>
            <person name="Walker J.A."/>
            <person name="Konkel M.K."/>
            <person name="Harris R.S."/>
            <person name="Whittington C.M."/>
            <person name="Wong E.S."/>
            <person name="Gemmell N.J."/>
            <person name="Buschiazzo E."/>
            <person name="Vargas Jentzsch I.M."/>
            <person name="Merkel A."/>
            <person name="Schmitz J."/>
            <person name="Zemann A."/>
            <person name="Churakov G."/>
            <person name="Kriegs J.O."/>
            <person name="Brosius J."/>
            <person name="Murchison E.P."/>
            <person name="Sachidanandam R."/>
            <person name="Smith C."/>
            <person name="Hannon G.J."/>
            <person name="Tsend-Ayush E."/>
            <person name="McMillan D."/>
            <person name="Attenborough R."/>
            <person name="Rens W."/>
            <person name="Ferguson-Smith M."/>
            <person name="Lefevre C.M."/>
            <person name="Sharp J.A."/>
            <person name="Nicholas K.R."/>
            <person name="Ray D.A."/>
            <person name="Kube M."/>
            <person name="Reinhardt R."/>
            <person name="Pringle T.H."/>
            <person name="Taylor J."/>
            <person name="Jones R.C."/>
            <person name="Nixon B."/>
            <person name="Dacheux J.L."/>
            <person name="Niwa H."/>
            <person name="Sekita Y."/>
            <person name="Huang X."/>
            <person name="Stark A."/>
            <person name="Kheradpour P."/>
            <person name="Kellis M."/>
            <person name="Flicek P."/>
            <person name="Chen Y."/>
            <person name="Webber C."/>
            <person name="Hardison R."/>
            <person name="Nelson J."/>
            <person name="Hallsworth-Pepin K."/>
            <person name="Delehaunty K."/>
            <person name="Markovic C."/>
            <person name="Minx P."/>
            <person name="Feng Y."/>
            <person name="Kremitzki C."/>
            <person name="Mitreva M."/>
            <person name="Glasscock J."/>
            <person name="Wylie T."/>
            <person name="Wohldmann P."/>
            <person name="Thiru P."/>
            <person name="Nhan M.N."/>
            <person name="Pohl C.S."/>
            <person name="Smith S.M."/>
            <person name="Hou S."/>
            <person name="Nefedov M."/>
            <person name="de Jong P.J."/>
            <person name="Renfree M.B."/>
            <person name="Mardis E.R."/>
            <person name="Wilson R.K."/>
        </authorList>
    </citation>
    <scope>NUCLEOTIDE SEQUENCE [LARGE SCALE GENOMIC DNA]</scope>
    <source>
        <strain evidence="11 12">Glennie</strain>
    </source>
</reference>
<proteinExistence type="inferred from homology"/>
<organism evidence="11 12">
    <name type="scientific">Ornithorhynchus anatinus</name>
    <name type="common">Duckbill platypus</name>
    <dbReference type="NCBI Taxonomy" id="9258"/>
    <lineage>
        <taxon>Eukaryota</taxon>
        <taxon>Metazoa</taxon>
        <taxon>Chordata</taxon>
        <taxon>Craniata</taxon>
        <taxon>Vertebrata</taxon>
        <taxon>Euteleostomi</taxon>
        <taxon>Mammalia</taxon>
        <taxon>Monotremata</taxon>
        <taxon>Ornithorhynchidae</taxon>
        <taxon>Ornithorhynchus</taxon>
    </lineage>
</organism>